<evidence type="ECO:0000259" key="1">
    <source>
        <dbReference type="Pfam" id="PF03108"/>
    </source>
</evidence>
<gene>
    <name evidence="2" type="ORF">Dsin_007104</name>
</gene>
<evidence type="ECO:0000313" key="3">
    <source>
        <dbReference type="Proteomes" id="UP001281410"/>
    </source>
</evidence>
<reference evidence="2" key="1">
    <citation type="journal article" date="2023" name="Plant J.">
        <title>Genome sequences and population genomics provide insights into the demographic history, inbreeding, and mutation load of two 'living fossil' tree species of Dipteronia.</title>
        <authorList>
            <person name="Feng Y."/>
            <person name="Comes H.P."/>
            <person name="Chen J."/>
            <person name="Zhu S."/>
            <person name="Lu R."/>
            <person name="Zhang X."/>
            <person name="Li P."/>
            <person name="Qiu J."/>
            <person name="Olsen K.M."/>
            <person name="Qiu Y."/>
        </authorList>
    </citation>
    <scope>NUCLEOTIDE SEQUENCE</scope>
    <source>
        <strain evidence="2">NBL</strain>
    </source>
</reference>
<dbReference type="Proteomes" id="UP001281410">
    <property type="component" value="Unassembled WGS sequence"/>
</dbReference>
<accession>A0AAE0EGT1</accession>
<proteinExistence type="predicted"/>
<dbReference type="EMBL" id="JANJYJ010000002">
    <property type="protein sequence ID" value="KAK3227242.1"/>
    <property type="molecule type" value="Genomic_DNA"/>
</dbReference>
<sequence>MDRVRILISYNGRWNELPDGSQRYVGAINKGVYVRKNLTYEELLGVVKAIVKHDPNIYEIDIESISVGPDSTCRTMIADHDDVQFLLGEDKVIPKVCVTLVERRYEERVMGEDIQINQTPVETRQSDNNVVHDSYEAVDLDAPHTGPHFDLDLEPQLGDRFDIGYGPEQHDASGRRVEGEHNISSSNNQTTWVILGSESFSFGDMSTMCSSTPNTMTYKGQFFPRKKDLKRLVGIHAMRENFEWKVKRSNKSVLHLVCKHENCTWELRAVRVSEGTYFQVRSFENKHSCPLEEVHRRHRQASAVIIGEVIAPRLQDNDGRIMCPTDIIGDMKSMYGIQLLYSKAHVSL</sequence>
<comment type="caution">
    <text evidence="2">The sequence shown here is derived from an EMBL/GenBank/DDBJ whole genome shotgun (WGS) entry which is preliminary data.</text>
</comment>
<organism evidence="2 3">
    <name type="scientific">Dipteronia sinensis</name>
    <dbReference type="NCBI Taxonomy" id="43782"/>
    <lineage>
        <taxon>Eukaryota</taxon>
        <taxon>Viridiplantae</taxon>
        <taxon>Streptophyta</taxon>
        <taxon>Embryophyta</taxon>
        <taxon>Tracheophyta</taxon>
        <taxon>Spermatophyta</taxon>
        <taxon>Magnoliopsida</taxon>
        <taxon>eudicotyledons</taxon>
        <taxon>Gunneridae</taxon>
        <taxon>Pentapetalae</taxon>
        <taxon>rosids</taxon>
        <taxon>malvids</taxon>
        <taxon>Sapindales</taxon>
        <taxon>Sapindaceae</taxon>
        <taxon>Hippocastanoideae</taxon>
        <taxon>Acereae</taxon>
        <taxon>Dipteronia</taxon>
    </lineage>
</organism>
<evidence type="ECO:0000313" key="2">
    <source>
        <dbReference type="EMBL" id="KAK3227242.1"/>
    </source>
</evidence>
<dbReference type="AlphaFoldDB" id="A0AAE0EGT1"/>
<keyword evidence="3" id="KW-1185">Reference proteome</keyword>
<dbReference type="Pfam" id="PF03108">
    <property type="entry name" value="DBD_Tnp_Mut"/>
    <property type="match status" value="1"/>
</dbReference>
<protein>
    <recommendedName>
        <fullName evidence="1">Transposase MuDR plant domain-containing protein</fullName>
    </recommendedName>
</protein>
<dbReference type="InterPro" id="IPR004332">
    <property type="entry name" value="Transposase_MuDR"/>
</dbReference>
<feature type="domain" description="Transposase MuDR plant" evidence="1">
    <location>
        <begin position="217"/>
        <end position="280"/>
    </location>
</feature>
<name>A0AAE0EGT1_9ROSI</name>